<protein>
    <submittedName>
        <fullName evidence="2">HNH endonuclease</fullName>
    </submittedName>
</protein>
<evidence type="ECO:0000313" key="2">
    <source>
        <dbReference type="EMBL" id="QBK93208.1"/>
    </source>
</evidence>
<sequence>MTIINTQCNDCSSNLQKLCGVETRRGNTCTNKPSNGNLTCSRHTIKVTEPFFDHKEDHCPLCGDLEEWKWASDFGFPNYMISSLGKVFNITTKKYLNGSVTDQDYIGFRLTKHDESHKNIRIHTLQGVVFFGLELLGKDDKVVITMDHIDSNKKEHNCTCCNLRPADRSLQAKNRNPFTPKGKTVLKISEDGETVIRYLTIISAAKDLEIDPRTLIKHCDEGTSIEEHTYRFETKDDYDDQTWKSTSELYPECQPPIEISDGGMFCRINKTPMMGSNIGRYLSISGITGRVHKIVWTVFNNRLVPDGYEISHLNSNGKDNRLVNLCLATHSENVKVTIDSGKHSKCIITRKHFHDGNYIDFISNAAAARSSDDTSESSVRRAAKGEIESAGMCKCGKKLTWEQIMILRSTVETNTEMRENQAKIKRKITNRSWTPVRQVFHDDTHKDYKSINEALRSNSKLSQSGISDVLRGKQKTSGMCKCGKRFKWIKLDRDGLPICVSD</sequence>
<dbReference type="SUPFAM" id="SSF54060">
    <property type="entry name" value="His-Me finger endonucleases"/>
    <property type="match status" value="2"/>
</dbReference>
<feature type="domain" description="HNH nuclease" evidence="1">
    <location>
        <begin position="291"/>
        <end position="334"/>
    </location>
</feature>
<gene>
    <name evidence="2" type="ORF">LCPAC403_03420</name>
</gene>
<keyword evidence="2" id="KW-0255">Endonuclease</keyword>
<reference evidence="2" key="1">
    <citation type="journal article" date="2019" name="MBio">
        <title>Virus Genomes from Deep Sea Sediments Expand the Ocean Megavirome and Support Independent Origins of Viral Gigantism.</title>
        <authorList>
            <person name="Backstrom D."/>
            <person name="Yutin N."/>
            <person name="Jorgensen S.L."/>
            <person name="Dharamshi J."/>
            <person name="Homa F."/>
            <person name="Zaremba-Niedwiedzka K."/>
            <person name="Spang A."/>
            <person name="Wolf Y.I."/>
            <person name="Koonin E.V."/>
            <person name="Ettema T.J."/>
        </authorList>
    </citation>
    <scope>NUCLEOTIDE SEQUENCE</scope>
</reference>
<dbReference type="InterPro" id="IPR003615">
    <property type="entry name" value="HNH_nuc"/>
</dbReference>
<dbReference type="Gene3D" id="1.10.10.10">
    <property type="entry name" value="Winged helix-like DNA-binding domain superfamily/Winged helix DNA-binding domain"/>
    <property type="match status" value="1"/>
</dbReference>
<evidence type="ECO:0000259" key="1">
    <source>
        <dbReference type="Pfam" id="PF13392"/>
    </source>
</evidence>
<dbReference type="InterPro" id="IPR044925">
    <property type="entry name" value="His-Me_finger_sf"/>
</dbReference>
<dbReference type="GO" id="GO:0004519">
    <property type="term" value="F:endonuclease activity"/>
    <property type="evidence" value="ECO:0007669"/>
    <property type="project" value="UniProtKB-KW"/>
</dbReference>
<proteinExistence type="predicted"/>
<dbReference type="InterPro" id="IPR036388">
    <property type="entry name" value="WH-like_DNA-bd_sf"/>
</dbReference>
<dbReference type="EMBL" id="MK500591">
    <property type="protein sequence ID" value="QBK93208.1"/>
    <property type="molecule type" value="Genomic_DNA"/>
</dbReference>
<name>A0A481ZB97_9VIRU</name>
<keyword evidence="2" id="KW-0378">Hydrolase</keyword>
<dbReference type="Pfam" id="PF13392">
    <property type="entry name" value="HNH_3"/>
    <property type="match status" value="1"/>
</dbReference>
<accession>A0A481ZB97</accession>
<dbReference type="Gene3D" id="3.90.75.20">
    <property type="match status" value="2"/>
</dbReference>
<organism evidence="2">
    <name type="scientific">Pithovirus LCPAC403</name>
    <dbReference type="NCBI Taxonomy" id="2506596"/>
    <lineage>
        <taxon>Viruses</taxon>
        <taxon>Pithoviruses</taxon>
    </lineage>
</organism>
<keyword evidence="2" id="KW-0540">Nuclease</keyword>